<dbReference type="OrthoDB" id="648285at2759"/>
<name>A0A0L0NK16_TOLOC</name>
<feature type="compositionally biased region" description="Basic residues" evidence="1">
    <location>
        <begin position="47"/>
        <end position="56"/>
    </location>
</feature>
<dbReference type="AlphaFoldDB" id="A0A0L0NK16"/>
<comment type="caution">
    <text evidence="2">The sequence shown here is derived from an EMBL/GenBank/DDBJ whole genome shotgun (WGS) entry which is preliminary data.</text>
</comment>
<dbReference type="Proteomes" id="UP000036947">
    <property type="component" value="Unassembled WGS sequence"/>
</dbReference>
<evidence type="ECO:0000313" key="2">
    <source>
        <dbReference type="EMBL" id="KND94384.1"/>
    </source>
</evidence>
<feature type="compositionally biased region" description="Basic and acidic residues" evidence="1">
    <location>
        <begin position="57"/>
        <end position="73"/>
    </location>
</feature>
<feature type="compositionally biased region" description="Low complexity" evidence="1">
    <location>
        <begin position="12"/>
        <end position="37"/>
    </location>
</feature>
<feature type="region of interest" description="Disordered" evidence="1">
    <location>
        <begin position="1"/>
        <end position="105"/>
    </location>
</feature>
<reference evidence="2 3" key="1">
    <citation type="journal article" date="2015" name="BMC Genomics">
        <title>The genome of the truffle-parasite Tolypocladium ophioglossoides and the evolution of antifungal peptaibiotics.</title>
        <authorList>
            <person name="Quandt C.A."/>
            <person name="Bushley K.E."/>
            <person name="Spatafora J.W."/>
        </authorList>
    </citation>
    <scope>NUCLEOTIDE SEQUENCE [LARGE SCALE GENOMIC DNA]</scope>
    <source>
        <strain evidence="2 3">CBS 100239</strain>
    </source>
</reference>
<sequence length="161" mass="16403">MASHGRQSGHCARLPTPLPGAAAGGAVLVAGSVRGAGPTAGGVPGAKGRRRNAVGRRGREEDAVVRAGGREGEGVGAPDPEEPAAGAAAAGAGGEELEEDGAREQAEVSCPLVVCETRKEGYGSWRMGGLINDMKGEHETTMRHYDMTVAMLNKSMGLCLR</sequence>
<evidence type="ECO:0000313" key="3">
    <source>
        <dbReference type="Proteomes" id="UP000036947"/>
    </source>
</evidence>
<evidence type="ECO:0000256" key="1">
    <source>
        <dbReference type="SAM" id="MobiDB-lite"/>
    </source>
</evidence>
<accession>A0A0L0NK16</accession>
<proteinExistence type="predicted"/>
<organism evidence="2 3">
    <name type="scientific">Tolypocladium ophioglossoides (strain CBS 100239)</name>
    <name type="common">Snaketongue truffleclub</name>
    <name type="synonym">Elaphocordyceps ophioglossoides</name>
    <dbReference type="NCBI Taxonomy" id="1163406"/>
    <lineage>
        <taxon>Eukaryota</taxon>
        <taxon>Fungi</taxon>
        <taxon>Dikarya</taxon>
        <taxon>Ascomycota</taxon>
        <taxon>Pezizomycotina</taxon>
        <taxon>Sordariomycetes</taxon>
        <taxon>Hypocreomycetidae</taxon>
        <taxon>Hypocreales</taxon>
        <taxon>Ophiocordycipitaceae</taxon>
        <taxon>Tolypocladium</taxon>
    </lineage>
</organism>
<dbReference type="EMBL" id="LFRF01000002">
    <property type="protein sequence ID" value="KND94384.1"/>
    <property type="molecule type" value="Genomic_DNA"/>
</dbReference>
<gene>
    <name evidence="2" type="ORF">TOPH_01184</name>
</gene>
<keyword evidence="3" id="KW-1185">Reference proteome</keyword>
<protein>
    <submittedName>
        <fullName evidence="2">Uncharacterized protein</fullName>
    </submittedName>
</protein>